<evidence type="ECO:0000259" key="5">
    <source>
        <dbReference type="PROSITE" id="PS51192"/>
    </source>
</evidence>
<dbReference type="InterPro" id="IPR014001">
    <property type="entry name" value="Helicase_ATP-bd"/>
</dbReference>
<dbReference type="EMBL" id="FOWW01000007">
    <property type="protein sequence ID" value="SFQ43106.1"/>
    <property type="molecule type" value="Genomic_DNA"/>
</dbReference>
<dbReference type="CDD" id="cd17926">
    <property type="entry name" value="DEXHc_RE"/>
    <property type="match status" value="1"/>
</dbReference>
<dbReference type="SMART" id="SM00487">
    <property type="entry name" value="DEXDc"/>
    <property type="match status" value="1"/>
</dbReference>
<proteinExistence type="predicted"/>
<feature type="domain" description="Helicase C-terminal" evidence="6">
    <location>
        <begin position="518"/>
        <end position="685"/>
    </location>
</feature>
<evidence type="ECO:0000313" key="7">
    <source>
        <dbReference type="EMBL" id="SFQ43106.1"/>
    </source>
</evidence>
<dbReference type="GO" id="GO:0004386">
    <property type="term" value="F:helicase activity"/>
    <property type="evidence" value="ECO:0007669"/>
    <property type="project" value="UniProtKB-KW"/>
</dbReference>
<dbReference type="CDD" id="cd09179">
    <property type="entry name" value="PLDc_N_DEXD_a"/>
    <property type="match status" value="1"/>
</dbReference>
<dbReference type="GO" id="GO:0016787">
    <property type="term" value="F:hydrolase activity"/>
    <property type="evidence" value="ECO:0007669"/>
    <property type="project" value="UniProtKB-KW"/>
</dbReference>
<dbReference type="InterPro" id="IPR006935">
    <property type="entry name" value="Helicase/UvrB_N"/>
</dbReference>
<keyword evidence="8" id="KW-1185">Reference proteome</keyword>
<name>A0A1I5YFU6_9PSEU</name>
<dbReference type="STRING" id="587909.SAMN05421810_107130"/>
<keyword evidence="3 7" id="KW-0347">Helicase</keyword>
<evidence type="ECO:0000313" key="8">
    <source>
        <dbReference type="Proteomes" id="UP000198727"/>
    </source>
</evidence>
<gene>
    <name evidence="7" type="ORF">SAMN05421810_107130</name>
</gene>
<accession>A0A1I5YFU6</accession>
<keyword evidence="4" id="KW-0067">ATP-binding</keyword>
<dbReference type="OrthoDB" id="9776021at2"/>
<reference evidence="8" key="1">
    <citation type="submission" date="2016-10" db="EMBL/GenBank/DDBJ databases">
        <authorList>
            <person name="Varghese N."/>
            <person name="Submissions S."/>
        </authorList>
    </citation>
    <scope>NUCLEOTIDE SEQUENCE [LARGE SCALE GENOMIC DNA]</scope>
    <source>
        <strain evidence="8">CGMCC 4.5579</strain>
    </source>
</reference>
<keyword evidence="1" id="KW-0547">Nucleotide-binding</keyword>
<dbReference type="Proteomes" id="UP000198727">
    <property type="component" value="Unassembled WGS sequence"/>
</dbReference>
<dbReference type="PROSITE" id="PS51194">
    <property type="entry name" value="HELICASE_CTER"/>
    <property type="match status" value="1"/>
</dbReference>
<dbReference type="InterPro" id="IPR050615">
    <property type="entry name" value="ATP-dep_DNA_Helicase"/>
</dbReference>
<dbReference type="PROSITE" id="PS51192">
    <property type="entry name" value="HELICASE_ATP_BIND_1"/>
    <property type="match status" value="1"/>
</dbReference>
<dbReference type="Pfam" id="PF04851">
    <property type="entry name" value="ResIII"/>
    <property type="match status" value="1"/>
</dbReference>
<evidence type="ECO:0000256" key="3">
    <source>
        <dbReference type="ARBA" id="ARBA00022806"/>
    </source>
</evidence>
<dbReference type="Gene3D" id="3.40.50.300">
    <property type="entry name" value="P-loop containing nucleotide triphosphate hydrolases"/>
    <property type="match status" value="2"/>
</dbReference>
<evidence type="ECO:0000259" key="6">
    <source>
        <dbReference type="PROSITE" id="PS51194"/>
    </source>
</evidence>
<dbReference type="AlphaFoldDB" id="A0A1I5YFU6"/>
<protein>
    <submittedName>
        <fullName evidence="7">Superfamily II DNA or RNA helicase</fullName>
    </submittedName>
</protein>
<dbReference type="PANTHER" id="PTHR11274">
    <property type="entry name" value="RAD25/XP-B DNA REPAIR HELICASE"/>
    <property type="match status" value="1"/>
</dbReference>
<organism evidence="7 8">
    <name type="scientific">Amycolatopsis arida</name>
    <dbReference type="NCBI Taxonomy" id="587909"/>
    <lineage>
        <taxon>Bacteria</taxon>
        <taxon>Bacillati</taxon>
        <taxon>Actinomycetota</taxon>
        <taxon>Actinomycetes</taxon>
        <taxon>Pseudonocardiales</taxon>
        <taxon>Pseudonocardiaceae</taxon>
        <taxon>Amycolatopsis</taxon>
    </lineage>
</organism>
<evidence type="ECO:0000256" key="1">
    <source>
        <dbReference type="ARBA" id="ARBA00022741"/>
    </source>
</evidence>
<sequence length="713" mass="78384">MTGLRDYDFAPSYDKSVDDIAGQFYLPCMRTAVQYDRISGYFSSAVFSIAWPALKDFVQSGGRIRLICSPIFSSADVVALREGHRAITDDELSAALIAELRVLLNSDRSRKPARVLAGMIASSVVDLRIAILQSASSPGDRRLFHDKVGLFTDQLGNIVGFRGSMNETFMGIAADGNLESIDVFPSWAGGRDAVRVVEAKDRFEALWRNEIKTVDVRPVPDVAVDFIREAGPEEWEVLVDEVLAEASIRSAAPANVRPLRDHQVEALAAWELHGRRGLLEHATGSGKTYTAVHAIRRVLAEGGTAMVVVPSALLLEQWQRELAAHLKDISPRILMVGSGNNSWRNDDLLQAWTSPRAGAATARIVVATLQTASTDGFISRLSPNPRLLFVADEVHRLGSTQAQKLLTIGAPWRLGLSATPTRAGDPEGTRRLLDYFGGILQPPYTLQDAIRDRVLTPYTYIPHEVSLSPIEQSSYDELSRKLRREAGRRRDALDDIAGNDMIKKLAIARARILKRASGKVPLAARVVGEHFQPGQRWLVYCDGLQQLRQVREMLSSSGLETLEYHTEMAGNREATLAELDINGGILASVKCLDEGVDLPAVSHALILASSRNPREFVQRRGRILRRYPGKNLAFLHDAVVVPASTDDRHAADGDRLLAGELHRVREFARGAANPQALTYVERLCIKYGVPVETDEAVGAAGVEIETDDEGEYE</sequence>
<dbReference type="RefSeq" id="WP_092532538.1">
    <property type="nucleotide sequence ID" value="NZ_FOWW01000007.1"/>
</dbReference>
<dbReference type="SUPFAM" id="SSF52540">
    <property type="entry name" value="P-loop containing nucleoside triphosphate hydrolases"/>
    <property type="match status" value="2"/>
</dbReference>
<dbReference type="Pfam" id="PF00271">
    <property type="entry name" value="Helicase_C"/>
    <property type="match status" value="1"/>
</dbReference>
<dbReference type="InterPro" id="IPR027417">
    <property type="entry name" value="P-loop_NTPase"/>
</dbReference>
<dbReference type="PANTHER" id="PTHR11274:SF0">
    <property type="entry name" value="GENERAL TRANSCRIPTION AND DNA REPAIR FACTOR IIH HELICASE SUBUNIT XPB"/>
    <property type="match status" value="1"/>
</dbReference>
<evidence type="ECO:0000256" key="4">
    <source>
        <dbReference type="ARBA" id="ARBA00022840"/>
    </source>
</evidence>
<dbReference type="SMART" id="SM00490">
    <property type="entry name" value="HELICc"/>
    <property type="match status" value="1"/>
</dbReference>
<dbReference type="InterPro" id="IPR001650">
    <property type="entry name" value="Helicase_C-like"/>
</dbReference>
<dbReference type="GO" id="GO:0003677">
    <property type="term" value="F:DNA binding"/>
    <property type="evidence" value="ECO:0007669"/>
    <property type="project" value="InterPro"/>
</dbReference>
<evidence type="ECO:0000256" key="2">
    <source>
        <dbReference type="ARBA" id="ARBA00022801"/>
    </source>
</evidence>
<feature type="domain" description="Helicase ATP-binding" evidence="5">
    <location>
        <begin position="268"/>
        <end position="438"/>
    </location>
</feature>
<dbReference type="GO" id="GO:0005524">
    <property type="term" value="F:ATP binding"/>
    <property type="evidence" value="ECO:0007669"/>
    <property type="project" value="UniProtKB-KW"/>
</dbReference>
<keyword evidence="2" id="KW-0378">Hydrolase</keyword>